<name>A0AAV0Y0M0_9HEMI</name>
<comment type="caution">
    <text evidence="2">The sequence shown here is derived from an EMBL/GenBank/DDBJ whole genome shotgun (WGS) entry which is preliminary data.</text>
</comment>
<reference evidence="2 3" key="1">
    <citation type="submission" date="2023-01" db="EMBL/GenBank/DDBJ databases">
        <authorList>
            <person name="Whitehead M."/>
        </authorList>
    </citation>
    <scope>NUCLEOTIDE SEQUENCE [LARGE SCALE GENOMIC DNA]</scope>
</reference>
<evidence type="ECO:0000313" key="2">
    <source>
        <dbReference type="EMBL" id="CAI6373548.1"/>
    </source>
</evidence>
<accession>A0AAV0Y0M0</accession>
<proteinExistence type="predicted"/>
<organism evidence="2 3">
    <name type="scientific">Macrosiphum euphorbiae</name>
    <name type="common">potato aphid</name>
    <dbReference type="NCBI Taxonomy" id="13131"/>
    <lineage>
        <taxon>Eukaryota</taxon>
        <taxon>Metazoa</taxon>
        <taxon>Ecdysozoa</taxon>
        <taxon>Arthropoda</taxon>
        <taxon>Hexapoda</taxon>
        <taxon>Insecta</taxon>
        <taxon>Pterygota</taxon>
        <taxon>Neoptera</taxon>
        <taxon>Paraneoptera</taxon>
        <taxon>Hemiptera</taxon>
        <taxon>Sternorrhyncha</taxon>
        <taxon>Aphidomorpha</taxon>
        <taxon>Aphidoidea</taxon>
        <taxon>Aphididae</taxon>
        <taxon>Macrosiphini</taxon>
        <taxon>Macrosiphum</taxon>
    </lineage>
</organism>
<dbReference type="Proteomes" id="UP001160148">
    <property type="component" value="Unassembled WGS sequence"/>
</dbReference>
<keyword evidence="1" id="KW-1133">Transmembrane helix</keyword>
<evidence type="ECO:0000313" key="3">
    <source>
        <dbReference type="Proteomes" id="UP001160148"/>
    </source>
</evidence>
<keyword evidence="1" id="KW-0472">Membrane</keyword>
<keyword evidence="1" id="KW-0812">Transmembrane</keyword>
<protein>
    <submittedName>
        <fullName evidence="2">Uncharacterized protein</fullName>
    </submittedName>
</protein>
<dbReference type="AlphaFoldDB" id="A0AAV0Y0M0"/>
<feature type="transmembrane region" description="Helical" evidence="1">
    <location>
        <begin position="69"/>
        <end position="90"/>
    </location>
</feature>
<dbReference type="EMBL" id="CARXXK010001098">
    <property type="protein sequence ID" value="CAI6373548.1"/>
    <property type="molecule type" value="Genomic_DNA"/>
</dbReference>
<sequence>MTKEDLVCEDHFIKTHYREKSIRYVVRLPFKEPPPAVNDSYQVAVRRLKRVERALKGQPTLCTMYKDFMYEYVVIIVASVAVISCLVDWARHQPTLLLLL</sequence>
<gene>
    <name evidence="2" type="ORF">MEUPH1_LOCUS27283</name>
</gene>
<keyword evidence="3" id="KW-1185">Reference proteome</keyword>
<evidence type="ECO:0000256" key="1">
    <source>
        <dbReference type="SAM" id="Phobius"/>
    </source>
</evidence>